<sequence>MFQMRLISKITMKPTTFLLVTIFMIGSHTSYSYIPPSRAVSKSICECNFLLHSIRRKRKSDGVTDDSNNYNRSNPSSPPGYQFFQGDGSYVPDGLSREQYDKLKKEELDKEKNMKYGAWGPRFKQTDAPDGDWMIMPNLWTAGRVNRPSSRPAGSNGMNEEGRRPITALFQTVRKLLTSFVLMYMLMDCLQIMVCMWKWKEEHMNAQKALLFTLETLLFRKKLFRLTVTKAESIKVIVSIAAAPLVNLSIERLNRSCSWSKTRISLVTLSSAIGLIGLWRLILRFIPFA</sequence>
<protein>
    <recommendedName>
        <fullName evidence="5">Transmembrane protein</fullName>
    </recommendedName>
</protein>
<dbReference type="EMBL" id="JAGRRH010000022">
    <property type="protein sequence ID" value="KAG7345623.1"/>
    <property type="molecule type" value="Genomic_DNA"/>
</dbReference>
<keyword evidence="2" id="KW-0472">Membrane</keyword>
<evidence type="ECO:0008006" key="5">
    <source>
        <dbReference type="Google" id="ProtNLM"/>
    </source>
</evidence>
<gene>
    <name evidence="3" type="ORF">IV203_033154</name>
</gene>
<evidence type="ECO:0000313" key="3">
    <source>
        <dbReference type="EMBL" id="KAG7345623.1"/>
    </source>
</evidence>
<reference evidence="3" key="1">
    <citation type="journal article" date="2021" name="Sci. Rep.">
        <title>Diploid genomic architecture of Nitzschia inconspicua, an elite biomass production diatom.</title>
        <authorList>
            <person name="Oliver A."/>
            <person name="Podell S."/>
            <person name="Pinowska A."/>
            <person name="Traller J.C."/>
            <person name="Smith S.R."/>
            <person name="McClure R."/>
            <person name="Beliaev A."/>
            <person name="Bohutskyi P."/>
            <person name="Hill E.A."/>
            <person name="Rabines A."/>
            <person name="Zheng H."/>
            <person name="Allen L.Z."/>
            <person name="Kuo A."/>
            <person name="Grigoriev I.V."/>
            <person name="Allen A.E."/>
            <person name="Hazlebeck D."/>
            <person name="Allen E.E."/>
        </authorList>
    </citation>
    <scope>NUCLEOTIDE SEQUENCE</scope>
    <source>
        <strain evidence="3">Hildebrandi</strain>
    </source>
</reference>
<proteinExistence type="predicted"/>
<accession>A0A9K3KKX1</accession>
<organism evidence="3 4">
    <name type="scientific">Nitzschia inconspicua</name>
    <dbReference type="NCBI Taxonomy" id="303405"/>
    <lineage>
        <taxon>Eukaryota</taxon>
        <taxon>Sar</taxon>
        <taxon>Stramenopiles</taxon>
        <taxon>Ochrophyta</taxon>
        <taxon>Bacillariophyta</taxon>
        <taxon>Bacillariophyceae</taxon>
        <taxon>Bacillariophycidae</taxon>
        <taxon>Bacillariales</taxon>
        <taxon>Bacillariaceae</taxon>
        <taxon>Nitzschia</taxon>
    </lineage>
</organism>
<comment type="caution">
    <text evidence="3">The sequence shown here is derived from an EMBL/GenBank/DDBJ whole genome shotgun (WGS) entry which is preliminary data.</text>
</comment>
<keyword evidence="2" id="KW-0812">Transmembrane</keyword>
<feature type="transmembrane region" description="Helical" evidence="2">
    <location>
        <begin position="264"/>
        <end position="286"/>
    </location>
</feature>
<evidence type="ECO:0000256" key="1">
    <source>
        <dbReference type="SAM" id="MobiDB-lite"/>
    </source>
</evidence>
<evidence type="ECO:0000256" key="2">
    <source>
        <dbReference type="SAM" id="Phobius"/>
    </source>
</evidence>
<reference evidence="3" key="2">
    <citation type="submission" date="2021-04" db="EMBL/GenBank/DDBJ databases">
        <authorList>
            <person name="Podell S."/>
        </authorList>
    </citation>
    <scope>NUCLEOTIDE SEQUENCE</scope>
    <source>
        <strain evidence="3">Hildebrandi</strain>
    </source>
</reference>
<keyword evidence="2" id="KW-1133">Transmembrane helix</keyword>
<dbReference type="AlphaFoldDB" id="A0A9K3KKX1"/>
<feature type="region of interest" description="Disordered" evidence="1">
    <location>
        <begin position="60"/>
        <end position="83"/>
    </location>
</feature>
<dbReference type="Proteomes" id="UP000693970">
    <property type="component" value="Unassembled WGS sequence"/>
</dbReference>
<evidence type="ECO:0000313" key="4">
    <source>
        <dbReference type="Proteomes" id="UP000693970"/>
    </source>
</evidence>
<dbReference type="OrthoDB" id="10577654at2759"/>
<name>A0A9K3KKX1_9STRA</name>
<keyword evidence="4" id="KW-1185">Reference proteome</keyword>